<dbReference type="PANTHER" id="PTHR43308:SF5">
    <property type="entry name" value="S-LAYER PROTEIN _ PEPTIDOGLYCAN ENDO-BETA-N-ACETYLGLUCOSAMINIDASE"/>
    <property type="match status" value="1"/>
</dbReference>
<accession>A0A069RFA3</accession>
<proteinExistence type="predicted"/>
<name>A0A069RFA3_PEPLI</name>
<organism evidence="4 5">
    <name type="scientific">Peptoclostridium litorale DSM 5388</name>
    <dbReference type="NCBI Taxonomy" id="1121324"/>
    <lineage>
        <taxon>Bacteria</taxon>
        <taxon>Bacillati</taxon>
        <taxon>Bacillota</taxon>
        <taxon>Clostridia</taxon>
        <taxon>Peptostreptococcales</taxon>
        <taxon>Peptoclostridiaceae</taxon>
        <taxon>Peptoclostridium</taxon>
    </lineage>
</organism>
<reference evidence="4 5" key="1">
    <citation type="submission" date="2014-03" db="EMBL/GenBank/DDBJ databases">
        <title>Genome sequence of Clostridium litorale W6, DSM 5388.</title>
        <authorList>
            <person name="Poehlein A."/>
            <person name="Jagirdar A."/>
            <person name="Khonsari B."/>
            <person name="Chibani C.M."/>
            <person name="Gutierrez Gutierrez D.A."/>
            <person name="Davydova E."/>
            <person name="Alghaithi H.S."/>
            <person name="Nair K.P."/>
            <person name="Dhamotharan K."/>
            <person name="Chandran L."/>
            <person name="G W."/>
            <person name="Daniel R."/>
        </authorList>
    </citation>
    <scope>NUCLEOTIDE SEQUENCE [LARGE SCALE GENOMIC DNA]</scope>
    <source>
        <strain evidence="4 5">W6</strain>
    </source>
</reference>
<keyword evidence="5" id="KW-1185">Reference proteome</keyword>
<dbReference type="AlphaFoldDB" id="A0A069RFA3"/>
<gene>
    <name evidence="4" type="ORF">CLIT_10c04080</name>
</gene>
<feature type="domain" description="SLH" evidence="3">
    <location>
        <begin position="186"/>
        <end position="249"/>
    </location>
</feature>
<evidence type="ECO:0000259" key="3">
    <source>
        <dbReference type="PROSITE" id="PS51272"/>
    </source>
</evidence>
<evidence type="ECO:0000256" key="2">
    <source>
        <dbReference type="SAM" id="SignalP"/>
    </source>
</evidence>
<evidence type="ECO:0000313" key="5">
    <source>
        <dbReference type="Proteomes" id="UP000027946"/>
    </source>
</evidence>
<dbReference type="eggNOG" id="COG1352">
    <property type="taxonomic scope" value="Bacteria"/>
</dbReference>
<sequence length="465" mass="52844">MKKRKMLAVAVAGFMMAGSFNAGAYAAKPFKNNRNNFKGNGKLVVQIQNNIEIDDFDDIDEYPWAKGAINKMAKKGIVKGYGNRVFQPNKPVTNVEAIVMALRVLGEEDEAKEQMELISKGLKNGKIKGNVQSWAYGYVSIAEDEGIIEEGDFINLKAPAKRQDVAKYIVRALGYEDEAQKHMDEDLDYLDAENIGDGYVGYVYMAGELGIMKGSANGLFQPNKPITRAEMAVLIYRVDEDIEIDEDIVKGEVTDIDTEDEDDMRIKIDGKWYDVDEDEVDKDEIEDAEGKEVKVELNEDEEVIDIDVVEDDEKDEYRGEVVRIDVDDSENMEIRIRENDGSRHTFDIDEDVEVEKEDKEIDVDDIEEGDIVEIELDNDGKVIKIEVEEDQDREYEGTVVSIKTDDKQITIEEEDGDRYTLDIDRDVEVEIDGEDAELEDVEEGDYVELKVDEDEDVIEIDVEEK</sequence>
<dbReference type="Pfam" id="PF00395">
    <property type="entry name" value="SLH"/>
    <property type="match status" value="2"/>
</dbReference>
<dbReference type="STRING" id="1121324.CLIT_10c04080"/>
<keyword evidence="2" id="KW-0732">Signal</keyword>
<dbReference type="InterPro" id="IPR001119">
    <property type="entry name" value="SLH_dom"/>
</dbReference>
<dbReference type="InterPro" id="IPR051465">
    <property type="entry name" value="Cell_Envelope_Struct_Comp"/>
</dbReference>
<feature type="domain" description="SLH" evidence="3">
    <location>
        <begin position="52"/>
        <end position="115"/>
    </location>
</feature>
<feature type="chain" id="PRO_5039550884" evidence="2">
    <location>
        <begin position="25"/>
        <end position="465"/>
    </location>
</feature>
<comment type="caution">
    <text evidence="4">The sequence shown here is derived from an EMBL/GenBank/DDBJ whole genome shotgun (WGS) entry which is preliminary data.</text>
</comment>
<dbReference type="EMBL" id="JJMM01000010">
    <property type="protein sequence ID" value="KDR95681.1"/>
    <property type="molecule type" value="Genomic_DNA"/>
</dbReference>
<dbReference type="OrthoDB" id="2065578at2"/>
<dbReference type="RefSeq" id="WP_052636073.1">
    <property type="nucleotide sequence ID" value="NZ_FSRH01000006.1"/>
</dbReference>
<evidence type="ECO:0000313" key="4">
    <source>
        <dbReference type="EMBL" id="KDR95681.1"/>
    </source>
</evidence>
<keyword evidence="1" id="KW-0677">Repeat</keyword>
<feature type="domain" description="SLH" evidence="3">
    <location>
        <begin position="122"/>
        <end position="183"/>
    </location>
</feature>
<evidence type="ECO:0000256" key="1">
    <source>
        <dbReference type="ARBA" id="ARBA00022737"/>
    </source>
</evidence>
<dbReference type="PANTHER" id="PTHR43308">
    <property type="entry name" value="OUTER MEMBRANE PROTEIN ALPHA-RELATED"/>
    <property type="match status" value="1"/>
</dbReference>
<dbReference type="Proteomes" id="UP000027946">
    <property type="component" value="Unassembled WGS sequence"/>
</dbReference>
<protein>
    <submittedName>
        <fullName evidence="4">S-layer domain-containing protein</fullName>
    </submittedName>
</protein>
<feature type="signal peptide" evidence="2">
    <location>
        <begin position="1"/>
        <end position="24"/>
    </location>
</feature>
<dbReference type="PROSITE" id="PS51272">
    <property type="entry name" value="SLH"/>
    <property type="match status" value="3"/>
</dbReference>